<organism evidence="7">
    <name type="scientific">Sebdenia flabellata</name>
    <dbReference type="NCBI Taxonomy" id="42024"/>
    <lineage>
        <taxon>Eukaryota</taxon>
        <taxon>Rhodophyta</taxon>
        <taxon>Florideophyceae</taxon>
        <taxon>Rhodymeniophycidae</taxon>
        <taxon>Sebdeniales</taxon>
        <taxon>Sebdeniaceae</taxon>
        <taxon>Sebdenia</taxon>
    </lineage>
</organism>
<gene>
    <name evidence="7" type="primary">ycf65</name>
    <name evidence="7" type="ORF">Sebd_146</name>
</gene>
<keyword evidence="4 6" id="KW-0689">Ribosomal protein</keyword>
<dbReference type="InterPro" id="IPR006924">
    <property type="entry name" value="Ribosomal_cS23-like"/>
</dbReference>
<keyword evidence="7" id="KW-0934">Plastid</keyword>
<evidence type="ECO:0000256" key="3">
    <source>
        <dbReference type="ARBA" id="ARBA00011458"/>
    </source>
</evidence>
<dbReference type="GO" id="GO:0006412">
    <property type="term" value="P:translation"/>
    <property type="evidence" value="ECO:0007669"/>
    <property type="project" value="UniProtKB-UniRule"/>
</dbReference>
<geneLocation type="plastid" evidence="7"/>
<dbReference type="GeneID" id="29072604"/>
<protein>
    <recommendedName>
        <fullName evidence="6">Probable small ribosomal subunit protein cS23</fullName>
    </recommendedName>
</protein>
<dbReference type="EMBL" id="KX284713">
    <property type="protein sequence ID" value="AOM65233.1"/>
    <property type="molecule type" value="Genomic_DNA"/>
</dbReference>
<comment type="subunit">
    <text evidence="3 6">Part of the 30S ribosomal subunit.</text>
</comment>
<dbReference type="GO" id="GO:0005840">
    <property type="term" value="C:ribosome"/>
    <property type="evidence" value="ECO:0007669"/>
    <property type="project" value="UniProtKB-KW"/>
</dbReference>
<comment type="function">
    <text evidence="1 6">Probably a ribosomal protein or a ribosome-associated protein.</text>
</comment>
<dbReference type="Pfam" id="PF04839">
    <property type="entry name" value="PSRP-3_Ycf65"/>
    <property type="match status" value="1"/>
</dbReference>
<accession>A0A1C9CA24</accession>
<dbReference type="Gene3D" id="3.30.390.140">
    <property type="match status" value="1"/>
</dbReference>
<dbReference type="RefSeq" id="YP_009296298.1">
    <property type="nucleotide sequence ID" value="NC_031170.1"/>
</dbReference>
<sequence>MPKFTFKILWLENNVAIAIDHIVGKNSSPLTSYFFWPRNDAWDQLKTELESKPWISQHEKVELLNQATEIINFWQEKGKNHSLVQAQEKFPHFTFTGSN</sequence>
<dbReference type="HAMAP" id="MF_00619">
    <property type="entry name" value="Ribosomal_plastid_cS23"/>
    <property type="match status" value="1"/>
</dbReference>
<evidence type="ECO:0000256" key="6">
    <source>
        <dbReference type="HAMAP-Rule" id="MF_00619"/>
    </source>
</evidence>
<dbReference type="InterPro" id="IPR057257">
    <property type="entry name" value="Ribosomal_cS23"/>
</dbReference>
<dbReference type="GO" id="GO:0003735">
    <property type="term" value="F:structural constituent of ribosome"/>
    <property type="evidence" value="ECO:0007669"/>
    <property type="project" value="InterPro"/>
</dbReference>
<name>A0A1C9CA24_9FLOR</name>
<evidence type="ECO:0000256" key="1">
    <source>
        <dbReference type="ARBA" id="ARBA00002396"/>
    </source>
</evidence>
<evidence type="ECO:0000256" key="4">
    <source>
        <dbReference type="ARBA" id="ARBA00022980"/>
    </source>
</evidence>
<evidence type="ECO:0000313" key="7">
    <source>
        <dbReference type="EMBL" id="AOM65233.1"/>
    </source>
</evidence>
<dbReference type="GO" id="GO:1990904">
    <property type="term" value="C:ribonucleoprotein complex"/>
    <property type="evidence" value="ECO:0007669"/>
    <property type="project" value="UniProtKB-KW"/>
</dbReference>
<evidence type="ECO:0000256" key="2">
    <source>
        <dbReference type="ARBA" id="ARBA00008561"/>
    </source>
</evidence>
<dbReference type="InterPro" id="IPR038447">
    <property type="entry name" value="PSRP-3/Ycf65_sf"/>
</dbReference>
<evidence type="ECO:0000256" key="5">
    <source>
        <dbReference type="ARBA" id="ARBA00023274"/>
    </source>
</evidence>
<dbReference type="AlphaFoldDB" id="A0A1C9CA24"/>
<reference evidence="7" key="1">
    <citation type="journal article" date="2016" name="BMC Biol.">
        <title>Parallel evolution of highly conserved plastid genome architecture in red seaweeds and seed plants.</title>
        <authorList>
            <person name="Lee J."/>
            <person name="Cho C.H."/>
            <person name="Park S.I."/>
            <person name="Choi J.W."/>
            <person name="Song H.S."/>
            <person name="West J.A."/>
            <person name="Bhattacharya D."/>
            <person name="Yoon H.S."/>
        </authorList>
    </citation>
    <scope>NUCLEOTIDE SEQUENCE</scope>
</reference>
<proteinExistence type="inferred from homology"/>
<comment type="similarity">
    <text evidence="2 6">Belongs to the chloroplast-specific ribosomal protein cS23 family.</text>
</comment>
<dbReference type="NCBIfam" id="NF002740">
    <property type="entry name" value="PRK02724.1"/>
    <property type="match status" value="1"/>
</dbReference>
<dbReference type="PANTHER" id="PTHR35108">
    <property type="entry name" value="30S RIBOSOMAL PROTEIN 3, CHLOROPLASTIC"/>
    <property type="match status" value="1"/>
</dbReference>
<dbReference type="PANTHER" id="PTHR35108:SF1">
    <property type="entry name" value="OS04G0461100 PROTEIN"/>
    <property type="match status" value="1"/>
</dbReference>
<keyword evidence="5 6" id="KW-0687">Ribonucleoprotein</keyword>